<dbReference type="Pfam" id="PF01381">
    <property type="entry name" value="HTH_3"/>
    <property type="match status" value="1"/>
</dbReference>
<dbReference type="InterPro" id="IPR001387">
    <property type="entry name" value="Cro/C1-type_HTH"/>
</dbReference>
<dbReference type="Proteomes" id="UP001500902">
    <property type="component" value="Unassembled WGS sequence"/>
</dbReference>
<dbReference type="CDD" id="cd00093">
    <property type="entry name" value="HTH_XRE"/>
    <property type="match status" value="1"/>
</dbReference>
<sequence length="85" mass="9177">MPTLAPMAFLKINHSGETIKKIRRERGRTQADVAQAIGITRSSMGHIEGNRPASMKVLHAIARELDVELVRIVPAVPAVPAAQVS</sequence>
<evidence type="ECO:0000259" key="1">
    <source>
        <dbReference type="PROSITE" id="PS50943"/>
    </source>
</evidence>
<evidence type="ECO:0000313" key="3">
    <source>
        <dbReference type="Proteomes" id="UP001500902"/>
    </source>
</evidence>
<evidence type="ECO:0000313" key="2">
    <source>
        <dbReference type="EMBL" id="GAA3721083.1"/>
    </source>
</evidence>
<gene>
    <name evidence="2" type="ORF">GCM10022224_103600</name>
</gene>
<dbReference type="EMBL" id="BAAAZP010000256">
    <property type="protein sequence ID" value="GAA3721083.1"/>
    <property type="molecule type" value="Genomic_DNA"/>
</dbReference>
<protein>
    <recommendedName>
        <fullName evidence="1">HTH cro/C1-type domain-containing protein</fullName>
    </recommendedName>
</protein>
<comment type="caution">
    <text evidence="2">The sequence shown here is derived from an EMBL/GenBank/DDBJ whole genome shotgun (WGS) entry which is preliminary data.</text>
</comment>
<dbReference type="Gene3D" id="1.10.260.40">
    <property type="entry name" value="lambda repressor-like DNA-binding domains"/>
    <property type="match status" value="1"/>
</dbReference>
<accession>A0ABP7EPH0</accession>
<dbReference type="InterPro" id="IPR010982">
    <property type="entry name" value="Lambda_DNA-bd_dom_sf"/>
</dbReference>
<dbReference type="SUPFAM" id="SSF47413">
    <property type="entry name" value="lambda repressor-like DNA-binding domains"/>
    <property type="match status" value="1"/>
</dbReference>
<name>A0ABP7EPH0_9ACTN</name>
<proteinExistence type="predicted"/>
<feature type="domain" description="HTH cro/C1-type" evidence="1">
    <location>
        <begin position="19"/>
        <end position="72"/>
    </location>
</feature>
<keyword evidence="3" id="KW-1185">Reference proteome</keyword>
<organism evidence="2 3">
    <name type="scientific">Nonomuraea antimicrobica</name>
    <dbReference type="NCBI Taxonomy" id="561173"/>
    <lineage>
        <taxon>Bacteria</taxon>
        <taxon>Bacillati</taxon>
        <taxon>Actinomycetota</taxon>
        <taxon>Actinomycetes</taxon>
        <taxon>Streptosporangiales</taxon>
        <taxon>Streptosporangiaceae</taxon>
        <taxon>Nonomuraea</taxon>
    </lineage>
</organism>
<dbReference type="SMART" id="SM00530">
    <property type="entry name" value="HTH_XRE"/>
    <property type="match status" value="1"/>
</dbReference>
<dbReference type="PROSITE" id="PS50943">
    <property type="entry name" value="HTH_CROC1"/>
    <property type="match status" value="1"/>
</dbReference>
<reference evidence="3" key="1">
    <citation type="journal article" date="2019" name="Int. J. Syst. Evol. Microbiol.">
        <title>The Global Catalogue of Microorganisms (GCM) 10K type strain sequencing project: providing services to taxonomists for standard genome sequencing and annotation.</title>
        <authorList>
            <consortium name="The Broad Institute Genomics Platform"/>
            <consortium name="The Broad Institute Genome Sequencing Center for Infectious Disease"/>
            <person name="Wu L."/>
            <person name="Ma J."/>
        </authorList>
    </citation>
    <scope>NUCLEOTIDE SEQUENCE [LARGE SCALE GENOMIC DNA]</scope>
    <source>
        <strain evidence="3">JCM 16904</strain>
    </source>
</reference>